<dbReference type="Proteomes" id="UP000886476">
    <property type="component" value="Unassembled WGS sequence"/>
</dbReference>
<protein>
    <recommendedName>
        <fullName evidence="3">HEPN AbiU2-like domain-containing protein</fullName>
    </recommendedName>
</protein>
<gene>
    <name evidence="1" type="ORF">HL667_14640</name>
</gene>
<evidence type="ECO:0000313" key="1">
    <source>
        <dbReference type="EMBL" id="NPU66239.1"/>
    </source>
</evidence>
<dbReference type="EMBL" id="JABFDN010000004">
    <property type="protein sequence ID" value="NPU66239.1"/>
    <property type="molecule type" value="Genomic_DNA"/>
</dbReference>
<reference evidence="1" key="1">
    <citation type="submission" date="2020-05" db="EMBL/GenBank/DDBJ databases">
        <title>Nod-independent and nitrogen-fixing Bradyrhizobium aeschynomene sp. nov. isolated from nodules of Aeschynomene indica.</title>
        <authorList>
            <person name="Zhang Z."/>
        </authorList>
    </citation>
    <scope>NUCLEOTIDE SEQUENCE</scope>
    <source>
        <strain evidence="1">83012</strain>
    </source>
</reference>
<dbReference type="RefSeq" id="WP_172111339.1">
    <property type="nucleotide sequence ID" value="NZ_JABFDN010000004.1"/>
</dbReference>
<sequence>MEKKIRGIVARERWVYVHNDLSNAAFYFAEVIKKKQESGEPGILIDGLACATMIAFSFEAHINFMGFKLHEAGKLPEWKEREWFKEKLRKVFGALGIPIEKERRPLKSMEKMKNLRDLVAHGKPVYDKLDQEMIGTDQELEQASSTSLLAGWESECKANVVFECREDLEQLWKLMVEKSGLELFDTMTHGNGSIQFVEHVDPSTPSTVPKQI</sequence>
<keyword evidence="2" id="KW-1185">Reference proteome</keyword>
<accession>A0ABX2CDD3</accession>
<comment type="caution">
    <text evidence="1">The sequence shown here is derived from an EMBL/GenBank/DDBJ whole genome shotgun (WGS) entry which is preliminary data.</text>
</comment>
<name>A0ABX2CDD3_9BRAD</name>
<organism evidence="1 2">
    <name type="scientific">Bradyrhizobium aeschynomenes</name>
    <dbReference type="NCBI Taxonomy" id="2734909"/>
    <lineage>
        <taxon>Bacteria</taxon>
        <taxon>Pseudomonadati</taxon>
        <taxon>Pseudomonadota</taxon>
        <taxon>Alphaproteobacteria</taxon>
        <taxon>Hyphomicrobiales</taxon>
        <taxon>Nitrobacteraceae</taxon>
        <taxon>Bradyrhizobium</taxon>
    </lineage>
</organism>
<proteinExistence type="predicted"/>
<evidence type="ECO:0008006" key="3">
    <source>
        <dbReference type="Google" id="ProtNLM"/>
    </source>
</evidence>
<evidence type="ECO:0000313" key="2">
    <source>
        <dbReference type="Proteomes" id="UP000886476"/>
    </source>
</evidence>